<comment type="caution">
    <text evidence="1">The sequence shown here is derived from an EMBL/GenBank/DDBJ whole genome shotgun (WGS) entry which is preliminary data.</text>
</comment>
<sequence length="64" mass="7567">MAMLRRKKEKRYEKDFKKNSSLITKLHKSLVVKALECDELHFQLITSEVNGLLRDEYGKQLITT</sequence>
<evidence type="ECO:0000313" key="2">
    <source>
        <dbReference type="Proteomes" id="UP000036951"/>
    </source>
</evidence>
<dbReference type="AlphaFoldDB" id="A0A8E1USD1"/>
<reference evidence="1 2" key="1">
    <citation type="submission" date="2015-06" db="EMBL/GenBank/DDBJ databases">
        <title>Prevotella sp. 109, sp. nov., a novel member of the family Prevotellaceae isolated from human faeces.</title>
        <authorList>
            <person name="Shkoporov A.N."/>
            <person name="Chaplin A.V."/>
            <person name="Kafarskaia L.I."/>
            <person name="Efimov B.A."/>
        </authorList>
    </citation>
    <scope>NUCLEOTIDE SEQUENCE [LARGE SCALE GENOMIC DNA]</scope>
    <source>
        <strain evidence="1 2">109</strain>
    </source>
</reference>
<accession>A0A8E1USD1</accession>
<dbReference type="Proteomes" id="UP000036951">
    <property type="component" value="Unassembled WGS sequence"/>
</dbReference>
<dbReference type="EMBL" id="LFQU01000005">
    <property type="protein sequence ID" value="KOO69142.1"/>
    <property type="molecule type" value="Genomic_DNA"/>
</dbReference>
<protein>
    <submittedName>
        <fullName evidence="1">Uncharacterized protein</fullName>
    </submittedName>
</protein>
<evidence type="ECO:0000313" key="1">
    <source>
        <dbReference type="EMBL" id="KOO69142.1"/>
    </source>
</evidence>
<organism evidence="1 2">
    <name type="scientific">Xylanibacter rarus</name>
    <dbReference type="NCBI Taxonomy" id="1676614"/>
    <lineage>
        <taxon>Bacteria</taxon>
        <taxon>Pseudomonadati</taxon>
        <taxon>Bacteroidota</taxon>
        <taxon>Bacteroidia</taxon>
        <taxon>Bacteroidales</taxon>
        <taxon>Prevotellaceae</taxon>
        <taxon>Xylanibacter</taxon>
    </lineage>
</organism>
<keyword evidence="2" id="KW-1185">Reference proteome</keyword>
<gene>
    <name evidence="1" type="ORF">ACU52_04540</name>
</gene>
<name>A0A8E1USD1_9BACT</name>
<proteinExistence type="predicted"/>